<dbReference type="NCBIfam" id="NF009967">
    <property type="entry name" value="PRK13430.1"/>
    <property type="match status" value="1"/>
</dbReference>
<dbReference type="InterPro" id="IPR000711">
    <property type="entry name" value="ATPase_OSCP/dsu"/>
</dbReference>
<evidence type="ECO:0000256" key="6">
    <source>
        <dbReference type="ARBA" id="ARBA00023310"/>
    </source>
</evidence>
<evidence type="ECO:0000313" key="8">
    <source>
        <dbReference type="EMBL" id="MCO1658152.1"/>
    </source>
</evidence>
<dbReference type="HAMAP" id="MF_01416">
    <property type="entry name" value="ATP_synth_delta_bact"/>
    <property type="match status" value="1"/>
</dbReference>
<dbReference type="EMBL" id="JAGSOV010000051">
    <property type="protein sequence ID" value="MCO1658152.1"/>
    <property type="molecule type" value="Genomic_DNA"/>
</dbReference>
<dbReference type="Gene3D" id="1.10.520.20">
    <property type="entry name" value="N-terminal domain of the delta subunit of the F1F0-ATP synthase"/>
    <property type="match status" value="1"/>
</dbReference>
<evidence type="ECO:0000256" key="5">
    <source>
        <dbReference type="ARBA" id="ARBA00023136"/>
    </source>
</evidence>
<dbReference type="Pfam" id="PF00213">
    <property type="entry name" value="OSCP"/>
    <property type="match status" value="2"/>
</dbReference>
<comment type="function">
    <text evidence="7">F(1)F(0) ATP synthase produces ATP from ADP in the presence of a proton or sodium gradient. F-type ATPases consist of two structural domains, F(1) containing the extramembraneous catalytic core and F(0) containing the membrane proton channel, linked together by a central stalk and a peripheral stalk. During catalysis, ATP synthesis in the catalytic domain of F(1) is coupled via a rotary mechanism of the central stalk subunits to proton translocation.</text>
</comment>
<evidence type="ECO:0000313" key="9">
    <source>
        <dbReference type="Proteomes" id="UP001165283"/>
    </source>
</evidence>
<comment type="function">
    <text evidence="7">This protein is part of the stalk that links CF(0) to CF(1). It either transmits conformational changes from CF(0) to CF(1) or is implicated in proton conduction.</text>
</comment>
<dbReference type="NCBIfam" id="TIGR01145">
    <property type="entry name" value="ATP_synt_delta"/>
    <property type="match status" value="1"/>
</dbReference>
<evidence type="ECO:0000256" key="1">
    <source>
        <dbReference type="ARBA" id="ARBA00004370"/>
    </source>
</evidence>
<accession>A0ABT1A566</accession>
<protein>
    <recommendedName>
        <fullName evidence="7">ATP synthase subunit delta</fullName>
    </recommendedName>
    <alternativeName>
        <fullName evidence="7">ATP synthase F(1) sector subunit delta</fullName>
    </alternativeName>
    <alternativeName>
        <fullName evidence="7">F-type ATPase subunit delta</fullName>
        <shortName evidence="7">F-ATPase subunit delta</shortName>
    </alternativeName>
</protein>
<dbReference type="InterPro" id="IPR026015">
    <property type="entry name" value="ATP_synth_OSCP/delta_N_sf"/>
</dbReference>
<organism evidence="8 9">
    <name type="scientific">Pseudonocardia humida</name>
    <dbReference type="NCBI Taxonomy" id="2800819"/>
    <lineage>
        <taxon>Bacteria</taxon>
        <taxon>Bacillati</taxon>
        <taxon>Actinomycetota</taxon>
        <taxon>Actinomycetes</taxon>
        <taxon>Pseudonocardiales</taxon>
        <taxon>Pseudonocardiaceae</taxon>
        <taxon>Pseudonocardia</taxon>
    </lineage>
</organism>
<keyword evidence="3 7" id="KW-0375">Hydrogen ion transport</keyword>
<dbReference type="PRINTS" id="PR00125">
    <property type="entry name" value="ATPASEDELTA"/>
</dbReference>
<keyword evidence="6 7" id="KW-0066">ATP synthesis</keyword>
<reference evidence="8" key="1">
    <citation type="submission" date="2021-04" db="EMBL/GenBank/DDBJ databases">
        <title>Pseudonocardia sp. nov., isolated from sandy soil of mangrove forest.</title>
        <authorList>
            <person name="Zan Z."/>
            <person name="Huang R."/>
            <person name="Liu W."/>
        </authorList>
    </citation>
    <scope>NUCLEOTIDE SEQUENCE</scope>
    <source>
        <strain evidence="8">S2-4</strain>
    </source>
</reference>
<keyword evidence="7" id="KW-1003">Cell membrane</keyword>
<gene>
    <name evidence="7" type="primary">atpH</name>
    <name evidence="8" type="ORF">KDL28_24120</name>
</gene>
<evidence type="ECO:0000256" key="4">
    <source>
        <dbReference type="ARBA" id="ARBA00023065"/>
    </source>
</evidence>
<keyword evidence="7" id="KW-0139">CF(1)</keyword>
<comment type="similarity">
    <text evidence="7">Belongs to the ATPase delta chain family.</text>
</comment>
<comment type="subcellular location">
    <subcellularLocation>
        <location evidence="7">Cell membrane</location>
        <topology evidence="7">Peripheral membrane protein</topology>
    </subcellularLocation>
    <subcellularLocation>
        <location evidence="1">Membrane</location>
    </subcellularLocation>
</comment>
<evidence type="ECO:0000256" key="3">
    <source>
        <dbReference type="ARBA" id="ARBA00022781"/>
    </source>
</evidence>
<sequence>MALALSASSREALAAAGARLDEVIDSSHTGPVARIGEKVGVTTGPGTLAQLGDELFAFTRLLAEQPAVRRLLGDATAPEASRVQLAERLVGGQLSDTTMDMVRVLVSARWSRSLDLLDAAEALARRATLGPAEKDGSLDDVEDELFRFGRVLDREPQLSTLLSDRATPEQGRIGLLDQVLAGRTSAVATALLQQSVRLPRGRHMDEVAEELADLAAERRERYVARVATAVALTPEQESRLTESLTRLYGRPMSLHVELDEGLLGGLVVRVGGEVIDGSVAGRLAAARRALPS</sequence>
<keyword evidence="4 7" id="KW-0406">Ion transport</keyword>
<keyword evidence="5 7" id="KW-0472">Membrane</keyword>
<dbReference type="PANTHER" id="PTHR11910">
    <property type="entry name" value="ATP SYNTHASE DELTA CHAIN"/>
    <property type="match status" value="1"/>
</dbReference>
<keyword evidence="2 7" id="KW-0813">Transport</keyword>
<keyword evidence="9" id="KW-1185">Reference proteome</keyword>
<proteinExistence type="inferred from homology"/>
<name>A0ABT1A566_9PSEU</name>
<dbReference type="RefSeq" id="WP_252441800.1">
    <property type="nucleotide sequence ID" value="NZ_JAGSOV010000051.1"/>
</dbReference>
<evidence type="ECO:0000256" key="2">
    <source>
        <dbReference type="ARBA" id="ARBA00022448"/>
    </source>
</evidence>
<evidence type="ECO:0000256" key="7">
    <source>
        <dbReference type="HAMAP-Rule" id="MF_01416"/>
    </source>
</evidence>
<comment type="caution">
    <text evidence="8">The sequence shown here is derived from an EMBL/GenBank/DDBJ whole genome shotgun (WGS) entry which is preliminary data.</text>
</comment>
<dbReference type="Proteomes" id="UP001165283">
    <property type="component" value="Unassembled WGS sequence"/>
</dbReference>